<dbReference type="AlphaFoldDB" id="A0A2T9Y916"/>
<dbReference type="STRING" id="61424.A0A2T9Y916"/>
<dbReference type="Pfam" id="PF01161">
    <property type="entry name" value="PBP"/>
    <property type="match status" value="1"/>
</dbReference>
<organism evidence="1 3">
    <name type="scientific">Furculomyces boomerangus</name>
    <dbReference type="NCBI Taxonomy" id="61424"/>
    <lineage>
        <taxon>Eukaryota</taxon>
        <taxon>Fungi</taxon>
        <taxon>Fungi incertae sedis</taxon>
        <taxon>Zoopagomycota</taxon>
        <taxon>Kickxellomycotina</taxon>
        <taxon>Harpellomycetes</taxon>
        <taxon>Harpellales</taxon>
        <taxon>Harpellaceae</taxon>
        <taxon>Furculomyces</taxon>
    </lineage>
</organism>
<dbReference type="InterPro" id="IPR008914">
    <property type="entry name" value="PEBP"/>
</dbReference>
<sequence>MFARTNPKCFANKISSIISKSNSTYTKPRIGVNPAYDEALKVIESFRSSKLNQIQEIEAQIKKEESLEKTNLLSNQKTELEVLADRYLGETKWNVRNDNYDLTKPVYRKILQEEFRKRPLEVIMQRSHQMFVIPDVIDPSLFPSASAQLNLTFDAVQSDPIAPGIRIEPQDAKELPKIQLMSFSEKPQLYTIVMVDPDVPNETEQTYTQTCHWATCNVPFDIYNQQFSPETMGDKALDYLPPHPPFGSKVHRYIFVALKQGENGDQKLSKEDFSRDFNLREFTLKHGLVPAGVSFFRSEWNATVDEFYQNVLGQKPPRYGEPLSYNPNIGRDGQRLRRYENM</sequence>
<dbReference type="PANTHER" id="PTHR11362">
    <property type="entry name" value="PHOSPHATIDYLETHANOLAMINE-BINDING PROTEIN"/>
    <property type="match status" value="1"/>
</dbReference>
<evidence type="ECO:0000313" key="1">
    <source>
        <dbReference type="EMBL" id="PVU88830.1"/>
    </source>
</evidence>
<reference evidence="1 3" key="1">
    <citation type="journal article" date="2018" name="MBio">
        <title>Comparative Genomics Reveals the Core Gene Toolbox for the Fungus-Insect Symbiosis.</title>
        <authorList>
            <person name="Wang Y."/>
            <person name="Stata M."/>
            <person name="Wang W."/>
            <person name="Stajich J.E."/>
            <person name="White M.M."/>
            <person name="Moncalvo J.M."/>
        </authorList>
    </citation>
    <scope>NUCLEOTIDE SEQUENCE [LARGE SCALE GENOMIC DNA]</scope>
    <source>
        <strain evidence="1 3">AUS-77-4</strain>
    </source>
</reference>
<proteinExistence type="predicted"/>
<name>A0A2T9Y916_9FUNG</name>
<evidence type="ECO:0000313" key="2">
    <source>
        <dbReference type="EMBL" id="PVU91254.1"/>
    </source>
</evidence>
<dbReference type="OrthoDB" id="2153661at2759"/>
<evidence type="ECO:0000313" key="3">
    <source>
        <dbReference type="Proteomes" id="UP000245699"/>
    </source>
</evidence>
<evidence type="ECO:0008006" key="4">
    <source>
        <dbReference type="Google" id="ProtNLM"/>
    </source>
</evidence>
<dbReference type="Proteomes" id="UP000245699">
    <property type="component" value="Unassembled WGS sequence"/>
</dbReference>
<gene>
    <name evidence="2" type="ORF">BB559_004240</name>
    <name evidence="1" type="ORF">BB559_005370</name>
</gene>
<protein>
    <recommendedName>
        <fullName evidence="4">Phosphatidylethanolamine-binding protein</fullName>
    </recommendedName>
</protein>
<dbReference type="PANTHER" id="PTHR11362:SF82">
    <property type="entry name" value="PHOSPHATIDYLETHANOLAMINE-BINDING PROTEIN 4"/>
    <property type="match status" value="1"/>
</dbReference>
<dbReference type="EMBL" id="MBFT01000433">
    <property type="protein sequence ID" value="PVU91254.1"/>
    <property type="molecule type" value="Genomic_DNA"/>
</dbReference>
<dbReference type="SUPFAM" id="SSF49777">
    <property type="entry name" value="PEBP-like"/>
    <property type="match status" value="1"/>
</dbReference>
<dbReference type="Gene3D" id="1.20.58.1180">
    <property type="match status" value="1"/>
</dbReference>
<keyword evidence="3" id="KW-1185">Reference proteome</keyword>
<accession>A0A2T9Y916</accession>
<dbReference type="CDD" id="cd00866">
    <property type="entry name" value="PEBP_euk"/>
    <property type="match status" value="1"/>
</dbReference>
<dbReference type="Gene3D" id="3.90.280.10">
    <property type="entry name" value="PEBP-like"/>
    <property type="match status" value="1"/>
</dbReference>
<dbReference type="InterPro" id="IPR035810">
    <property type="entry name" value="PEBP_euk"/>
</dbReference>
<comment type="caution">
    <text evidence="1">The sequence shown here is derived from an EMBL/GenBank/DDBJ whole genome shotgun (WGS) entry which is preliminary data.</text>
</comment>
<dbReference type="EMBL" id="MBFT01000593">
    <property type="protein sequence ID" value="PVU88830.1"/>
    <property type="molecule type" value="Genomic_DNA"/>
</dbReference>
<dbReference type="InterPro" id="IPR036610">
    <property type="entry name" value="PEBP-like_sf"/>
</dbReference>